<dbReference type="GO" id="GO:0051082">
    <property type="term" value="F:unfolded protein binding"/>
    <property type="evidence" value="ECO:0007669"/>
    <property type="project" value="InterPro"/>
</dbReference>
<dbReference type="SMART" id="SM00271">
    <property type="entry name" value="DnaJ"/>
    <property type="match status" value="1"/>
</dbReference>
<organism evidence="3 4">
    <name type="scientific">Apatococcus fuscideae</name>
    <dbReference type="NCBI Taxonomy" id="2026836"/>
    <lineage>
        <taxon>Eukaryota</taxon>
        <taxon>Viridiplantae</taxon>
        <taxon>Chlorophyta</taxon>
        <taxon>core chlorophytes</taxon>
        <taxon>Trebouxiophyceae</taxon>
        <taxon>Chlorellales</taxon>
        <taxon>Chlorellaceae</taxon>
        <taxon>Apatococcus</taxon>
    </lineage>
</organism>
<dbReference type="PROSITE" id="PS50076">
    <property type="entry name" value="DNAJ_2"/>
    <property type="match status" value="1"/>
</dbReference>
<sequence>MFGGGGGFFGGGMGGMPFGGMPEMRPRKQDNRYYDLLGVNRSSSEPEIKKAFVKLARRMHPDKGGDPEKFKEINEAYECLKDAEKRKTYDEYGEEAVKEGMGGGGGGGMADIFDLFGGGGGGRRQTRERRGDNVTHRLKTSLEEMYTGALRKLSLTRSIKCESCEGTGTKSRRKYQCETGYSVPAGDACHSCHGKKLVPEKKVFEVHIEPGHRNNSKVVLRGEAGCSDPDVQPGDVVFILEARPHKTFRRIASDLVFEKEISLAEALTGTKFHITHLDGRVLESFYKGNLYIHFSVHFPDTLDEAQVAGLSQIFRVDPNANGHMDVADVEQCSMRSVDDMEEELKARKNFGARHQGADASSDDEDEPRGGRVQCAQQ</sequence>
<proteinExistence type="predicted"/>
<feature type="domain" description="J" evidence="2">
    <location>
        <begin position="32"/>
        <end position="93"/>
    </location>
</feature>
<dbReference type="Gene3D" id="2.10.230.10">
    <property type="entry name" value="Heat shock protein DnaJ, cysteine-rich domain"/>
    <property type="match status" value="1"/>
</dbReference>
<dbReference type="CDD" id="cd06257">
    <property type="entry name" value="DnaJ"/>
    <property type="match status" value="1"/>
</dbReference>
<feature type="region of interest" description="Disordered" evidence="1">
    <location>
        <begin position="346"/>
        <end position="377"/>
    </location>
</feature>
<protein>
    <recommendedName>
        <fullName evidence="2">J domain-containing protein</fullName>
    </recommendedName>
</protein>
<evidence type="ECO:0000313" key="4">
    <source>
        <dbReference type="Proteomes" id="UP001485043"/>
    </source>
</evidence>
<comment type="caution">
    <text evidence="3">The sequence shown here is derived from an EMBL/GenBank/DDBJ whole genome shotgun (WGS) entry which is preliminary data.</text>
</comment>
<name>A0AAW1SZV4_9CHLO</name>
<reference evidence="3 4" key="1">
    <citation type="journal article" date="2024" name="Nat. Commun.">
        <title>Phylogenomics reveals the evolutionary origins of lichenization in chlorophyte algae.</title>
        <authorList>
            <person name="Puginier C."/>
            <person name="Libourel C."/>
            <person name="Otte J."/>
            <person name="Skaloud P."/>
            <person name="Haon M."/>
            <person name="Grisel S."/>
            <person name="Petersen M."/>
            <person name="Berrin J.G."/>
            <person name="Delaux P.M."/>
            <person name="Dal Grande F."/>
            <person name="Keller J."/>
        </authorList>
    </citation>
    <scope>NUCLEOTIDE SEQUENCE [LARGE SCALE GENOMIC DNA]</scope>
    <source>
        <strain evidence="3 4">SAG 2523</strain>
    </source>
</reference>
<dbReference type="Proteomes" id="UP001485043">
    <property type="component" value="Unassembled WGS sequence"/>
</dbReference>
<dbReference type="Gene3D" id="1.10.287.110">
    <property type="entry name" value="DnaJ domain"/>
    <property type="match status" value="1"/>
</dbReference>
<gene>
    <name evidence="3" type="ORF">WJX84_007521</name>
</gene>
<dbReference type="InterPro" id="IPR044713">
    <property type="entry name" value="DNJA1/2-like"/>
</dbReference>
<evidence type="ECO:0000259" key="2">
    <source>
        <dbReference type="PROSITE" id="PS50076"/>
    </source>
</evidence>
<dbReference type="GO" id="GO:0030544">
    <property type="term" value="F:Hsp70 protein binding"/>
    <property type="evidence" value="ECO:0007669"/>
    <property type="project" value="InterPro"/>
</dbReference>
<dbReference type="SUPFAM" id="SSF49493">
    <property type="entry name" value="HSP40/DnaJ peptide-binding domain"/>
    <property type="match status" value="2"/>
</dbReference>
<dbReference type="EMBL" id="JALJOV010000635">
    <property type="protein sequence ID" value="KAK9862233.1"/>
    <property type="molecule type" value="Genomic_DNA"/>
</dbReference>
<evidence type="ECO:0000313" key="3">
    <source>
        <dbReference type="EMBL" id="KAK9862233.1"/>
    </source>
</evidence>
<dbReference type="InterPro" id="IPR002939">
    <property type="entry name" value="DnaJ_C"/>
</dbReference>
<dbReference type="AlphaFoldDB" id="A0AAW1SZV4"/>
<dbReference type="GO" id="GO:0006457">
    <property type="term" value="P:protein folding"/>
    <property type="evidence" value="ECO:0007669"/>
    <property type="project" value="InterPro"/>
</dbReference>
<dbReference type="Pfam" id="PF00226">
    <property type="entry name" value="DnaJ"/>
    <property type="match status" value="1"/>
</dbReference>
<dbReference type="SUPFAM" id="SSF46565">
    <property type="entry name" value="Chaperone J-domain"/>
    <property type="match status" value="1"/>
</dbReference>
<accession>A0AAW1SZV4</accession>
<dbReference type="InterPro" id="IPR008971">
    <property type="entry name" value="HSP40/DnaJ_pept-bd"/>
</dbReference>
<dbReference type="InterPro" id="IPR036869">
    <property type="entry name" value="J_dom_sf"/>
</dbReference>
<keyword evidence="4" id="KW-1185">Reference proteome</keyword>
<dbReference type="Pfam" id="PF01556">
    <property type="entry name" value="DnaJ_C"/>
    <property type="match status" value="1"/>
</dbReference>
<evidence type="ECO:0000256" key="1">
    <source>
        <dbReference type="SAM" id="MobiDB-lite"/>
    </source>
</evidence>
<dbReference type="Gene3D" id="2.60.260.20">
    <property type="entry name" value="Urease metallochaperone UreE, N-terminal domain"/>
    <property type="match status" value="3"/>
</dbReference>
<dbReference type="InterPro" id="IPR018253">
    <property type="entry name" value="DnaJ_domain_CS"/>
</dbReference>
<dbReference type="PANTHER" id="PTHR43888">
    <property type="entry name" value="DNAJ-LIKE-2, ISOFORM A-RELATED"/>
    <property type="match status" value="1"/>
</dbReference>
<dbReference type="PROSITE" id="PS00636">
    <property type="entry name" value="DNAJ_1"/>
    <property type="match status" value="1"/>
</dbReference>
<dbReference type="CDD" id="cd10747">
    <property type="entry name" value="DnaJ_C"/>
    <property type="match status" value="1"/>
</dbReference>
<dbReference type="PRINTS" id="PR00625">
    <property type="entry name" value="JDOMAIN"/>
</dbReference>
<dbReference type="InterPro" id="IPR001623">
    <property type="entry name" value="DnaJ_domain"/>
</dbReference>